<dbReference type="PANTHER" id="PTHR21705:SF11">
    <property type="entry name" value="FHIP FAMILY PROTEIN CG3558"/>
    <property type="match status" value="1"/>
</dbReference>
<gene>
    <name evidence="4" type="ORF">RirG_111170</name>
</gene>
<name>A0A015KJQ0_RHIIW</name>
<reference evidence="4 5" key="1">
    <citation type="submission" date="2014-02" db="EMBL/GenBank/DDBJ databases">
        <title>Single nucleus genome sequencing reveals high similarity among nuclei of an endomycorrhizal fungus.</title>
        <authorList>
            <person name="Lin K."/>
            <person name="Geurts R."/>
            <person name="Zhang Z."/>
            <person name="Limpens E."/>
            <person name="Saunders D.G."/>
            <person name="Mu D."/>
            <person name="Pang E."/>
            <person name="Cao H."/>
            <person name="Cha H."/>
            <person name="Lin T."/>
            <person name="Zhou Q."/>
            <person name="Shang Y."/>
            <person name="Li Y."/>
            <person name="Ivanov S."/>
            <person name="Sharma T."/>
            <person name="Velzen R.V."/>
            <person name="Ruijter N.D."/>
            <person name="Aanen D.K."/>
            <person name="Win J."/>
            <person name="Kamoun S."/>
            <person name="Bisseling T."/>
            <person name="Huang S."/>
        </authorList>
    </citation>
    <scope>NUCLEOTIDE SEQUENCE [LARGE SCALE GENOMIC DNA]</scope>
    <source>
        <strain evidence="5">DAOM197198w</strain>
    </source>
</reference>
<dbReference type="Pfam" id="PF19311">
    <property type="entry name" value="KELAA"/>
    <property type="match status" value="1"/>
</dbReference>
<accession>A0A015KJQ0</accession>
<feature type="region of interest" description="Disordered" evidence="2">
    <location>
        <begin position="712"/>
        <end position="739"/>
    </location>
</feature>
<evidence type="ECO:0000256" key="2">
    <source>
        <dbReference type="SAM" id="MobiDB-lite"/>
    </source>
</evidence>
<dbReference type="HOGENOM" id="CLU_309755_0_0_1"/>
<evidence type="ECO:0000259" key="3">
    <source>
        <dbReference type="Pfam" id="PF19314"/>
    </source>
</evidence>
<organism evidence="4 5">
    <name type="scientific">Rhizophagus irregularis (strain DAOM 197198w)</name>
    <name type="common">Glomus intraradices</name>
    <dbReference type="NCBI Taxonomy" id="1432141"/>
    <lineage>
        <taxon>Eukaryota</taxon>
        <taxon>Fungi</taxon>
        <taxon>Fungi incertae sedis</taxon>
        <taxon>Mucoromycota</taxon>
        <taxon>Glomeromycotina</taxon>
        <taxon>Glomeromycetes</taxon>
        <taxon>Glomerales</taxon>
        <taxon>Glomeraceae</taxon>
        <taxon>Rhizophagus</taxon>
    </lineage>
</organism>
<sequence>MFLSRIVGHAIEIIAPHIKSKEEELQEEWKSIKKYFNSISTTKSKEQSKFVDINSTKIPGNLENIIRFIKEEEIRIRINHSSISSYYIPFDENKVQRKCIEFILDNNVLKDLIGYANNDIPKGMLVQVLKFFMHFTQNIPPKLLFAPEVYLYIQRLILLSYELDVEDNYYLKQGLVKLIHVVCRQMTNQPKLIDFYFERSKGTDFPIFSMLLDYINIMGQTGKVSREALYLIMNMLKDDIDFLNYLIKESKFFETLEKRLQIAFATLPNNNTLMISESNGNYNNGDDDCDTNSSSTIRFNKKRTPSEVLQYINKPEIAVEEFFEFWQFINKVAEINNPILMLQFLDRLINGFIKCSVIPALLSPLDEQATAATTYVNELIKYIKVHQILDSVFNILLGDSLEPECVPQNIPQNIPQNVSQEKSGEGTITKVASIREILIGRCSNAEDRLSLSTLRLFDSILETFNQFALYNLVLRNLTHMNHTFFSNTTSSSSSISATTNNTIMGNKNPRVLLRKLLSLMPLDDNKVGSDISVVVESTDKANDNGFGYEDYFLDAQRRVQIVALACSHWTNPYPLPNISTTTTNSFSNFTGKENNDIYNTENNINNDIHVFYEGTFISMIFEQLENFLQVSLERNLVLTSIISKLACILDEKIDLLLYANFDFDNKNSSSTDNVNTRKSLISVLEKIASEAKIGASKVPNFPTRIQLVKRRGMSRSSYGSRNSSDINNHSPLSPRLIDPSSPDLPVSPSMYKDTHINPFAKFTNFVNAFIILQEFCKELAAIIFVKYMDLDQGVMIVEEEEESQGGHNNNVCSNGNISTDNMTEKDIIIMRNMEKFARLIALIERQQERNSSKDGNEHRGRKRSNTIGDVNEGTNIDNNAPIIRQWSLRERRERRMTYSTTSPSTLTTPLKIITDVNSSNTTSPTSPTVGLIRKGSLSRMKGLTKKSSLEK</sequence>
<dbReference type="AlphaFoldDB" id="A0A015KJQ0"/>
<dbReference type="Pfam" id="PF10257">
    <property type="entry name" value="RAI16-like"/>
    <property type="match status" value="1"/>
</dbReference>
<comment type="caution">
    <text evidence="4">The sequence shown here is derived from an EMBL/GenBank/DDBJ whole genome shotgun (WGS) entry which is preliminary data.</text>
</comment>
<evidence type="ECO:0000313" key="5">
    <source>
        <dbReference type="Proteomes" id="UP000022910"/>
    </source>
</evidence>
<dbReference type="InterPro" id="IPR045669">
    <property type="entry name" value="FHIP_C"/>
</dbReference>
<dbReference type="OMA" id="IRIRINH"/>
<feature type="region of interest" description="Disordered" evidence="2">
    <location>
        <begin position="847"/>
        <end position="876"/>
    </location>
</feature>
<feature type="compositionally biased region" description="Low complexity" evidence="2">
    <location>
        <begin position="714"/>
        <end position="724"/>
    </location>
</feature>
<dbReference type="InterPro" id="IPR045668">
    <property type="entry name" value="FHIP_KELAA_motif"/>
</dbReference>
<dbReference type="OrthoDB" id="5350595at2759"/>
<feature type="domain" description="FHF complex subunit HOOK-interacting protein C-terminal" evidence="3">
    <location>
        <begin position="613"/>
        <end position="713"/>
    </location>
</feature>
<proteinExistence type="inferred from homology"/>
<evidence type="ECO:0000256" key="1">
    <source>
        <dbReference type="ARBA" id="ARBA00024336"/>
    </source>
</evidence>
<keyword evidence="5" id="KW-1185">Reference proteome</keyword>
<dbReference type="EMBL" id="JEMT01017556">
    <property type="protein sequence ID" value="EXX67789.1"/>
    <property type="molecule type" value="Genomic_DNA"/>
</dbReference>
<feature type="compositionally biased region" description="Basic and acidic residues" evidence="2">
    <location>
        <begin position="847"/>
        <end position="858"/>
    </location>
</feature>
<dbReference type="Proteomes" id="UP000022910">
    <property type="component" value="Unassembled WGS sequence"/>
</dbReference>
<dbReference type="SMR" id="A0A015KJQ0"/>
<protein>
    <recommendedName>
        <fullName evidence="3">FHF complex subunit HOOK-interacting protein C-terminal domain-containing protein</fullName>
    </recommendedName>
</protein>
<evidence type="ECO:0000313" key="4">
    <source>
        <dbReference type="EMBL" id="EXX67789.1"/>
    </source>
</evidence>
<feature type="compositionally biased region" description="Polar residues" evidence="2">
    <location>
        <begin position="865"/>
        <end position="876"/>
    </location>
</feature>
<dbReference type="PANTHER" id="PTHR21705">
    <property type="entry name" value="RAI16 PROTEIN-RELATED"/>
    <property type="match status" value="1"/>
</dbReference>
<dbReference type="Pfam" id="PF19314">
    <property type="entry name" value="DUF5917"/>
    <property type="match status" value="1"/>
</dbReference>
<dbReference type="InterPro" id="IPR019384">
    <property type="entry name" value="FHIP"/>
</dbReference>
<comment type="similarity">
    <text evidence="1">Belongs to the FHIP family.</text>
</comment>